<keyword evidence="6 8" id="KW-0675">Receptor</keyword>
<evidence type="ECO:0000256" key="7">
    <source>
        <dbReference type="ARBA" id="ARBA00023224"/>
    </source>
</evidence>
<evidence type="ECO:0000256" key="4">
    <source>
        <dbReference type="ARBA" id="ARBA00023040"/>
    </source>
</evidence>
<dbReference type="InterPro" id="IPR000276">
    <property type="entry name" value="GPCR_Rhodpsn"/>
</dbReference>
<feature type="compositionally biased region" description="Polar residues" evidence="9">
    <location>
        <begin position="376"/>
        <end position="385"/>
    </location>
</feature>
<dbReference type="PROSITE" id="PS00237">
    <property type="entry name" value="G_PROTEIN_RECEP_F1_1"/>
    <property type="match status" value="1"/>
</dbReference>
<dbReference type="PRINTS" id="PR00237">
    <property type="entry name" value="GPCRRHODOPSN"/>
</dbReference>
<dbReference type="SUPFAM" id="SSF81321">
    <property type="entry name" value="Family A G protein-coupled receptor-like"/>
    <property type="match status" value="1"/>
</dbReference>
<name>A0A6I8PTW6_XENTR</name>
<keyword evidence="3 10" id="KW-1133">Transmembrane helix</keyword>
<dbReference type="GO" id="GO:0016020">
    <property type="term" value="C:membrane"/>
    <property type="evidence" value="ECO:0007669"/>
    <property type="project" value="UniProtKB-SubCell"/>
</dbReference>
<evidence type="ECO:0000256" key="3">
    <source>
        <dbReference type="ARBA" id="ARBA00022989"/>
    </source>
</evidence>
<keyword evidence="4 8" id="KW-0297">G-protein coupled receptor</keyword>
<feature type="transmembrane region" description="Helical" evidence="10">
    <location>
        <begin position="219"/>
        <end position="246"/>
    </location>
</feature>
<organism evidence="12">
    <name type="scientific">Xenopus tropicalis</name>
    <name type="common">Western clawed frog</name>
    <name type="synonym">Silurana tropicalis</name>
    <dbReference type="NCBI Taxonomy" id="8364"/>
    <lineage>
        <taxon>Eukaryota</taxon>
        <taxon>Metazoa</taxon>
        <taxon>Chordata</taxon>
        <taxon>Craniata</taxon>
        <taxon>Vertebrata</taxon>
        <taxon>Euteleostomi</taxon>
        <taxon>Amphibia</taxon>
        <taxon>Batrachia</taxon>
        <taxon>Anura</taxon>
        <taxon>Pipoidea</taxon>
        <taxon>Pipidae</taxon>
        <taxon>Xenopodinae</taxon>
        <taxon>Xenopus</taxon>
        <taxon>Silurana</taxon>
    </lineage>
</organism>
<evidence type="ECO:0000256" key="10">
    <source>
        <dbReference type="SAM" id="Phobius"/>
    </source>
</evidence>
<dbReference type="InParanoid" id="A0A6I8PTW6"/>
<dbReference type="FunFam" id="1.20.1070.10:FF:000533">
    <property type="entry name" value="MAS1 proto-oncogene-like, G protein-coupled receptor"/>
    <property type="match status" value="1"/>
</dbReference>
<feature type="compositionally biased region" description="Low complexity" evidence="9">
    <location>
        <begin position="356"/>
        <end position="367"/>
    </location>
</feature>
<keyword evidence="5 10" id="KW-0472">Membrane</keyword>
<dbReference type="InterPro" id="IPR026234">
    <property type="entry name" value="MRGPCRFAMILY"/>
</dbReference>
<reference evidence="12" key="2">
    <citation type="submission" date="2020-05" db="UniProtKB">
        <authorList>
            <consortium name="Ensembl"/>
        </authorList>
    </citation>
    <scope>IDENTIFICATION</scope>
</reference>
<evidence type="ECO:0000256" key="8">
    <source>
        <dbReference type="RuleBase" id="RU000688"/>
    </source>
</evidence>
<reference evidence="12" key="1">
    <citation type="journal article" date="2010" name="Science">
        <title>The genome of the Western clawed frog Xenopus tropicalis.</title>
        <authorList>
            <person name="Hellsten U."/>
            <person name="Harland R.M."/>
            <person name="Gilchrist M.J."/>
            <person name="Hendrix D."/>
            <person name="Jurka J."/>
            <person name="Kapitonov V."/>
            <person name="Ovcharenko I."/>
            <person name="Putnam N.H."/>
            <person name="Shu S."/>
            <person name="Taher L."/>
            <person name="Blitz I.L."/>
            <person name="Blumberg B."/>
            <person name="Dichmann D.S."/>
            <person name="Dubchak I."/>
            <person name="Amaya E."/>
            <person name="Detter J.C."/>
            <person name="Fletcher R."/>
            <person name="Gerhard D.S."/>
            <person name="Goodstein D."/>
            <person name="Graves T."/>
            <person name="Grigoriev I.V."/>
            <person name="Grimwood J."/>
            <person name="Kawashima T."/>
            <person name="Lindquist E."/>
            <person name="Lucas S.M."/>
            <person name="Mead P.E."/>
            <person name="Mitros T."/>
            <person name="Ogino H."/>
            <person name="Ohta Y."/>
            <person name="Poliakov A.V."/>
            <person name="Pollet N."/>
            <person name="Robert J."/>
            <person name="Salamov A."/>
            <person name="Sater A.K."/>
            <person name="Schmutz J."/>
            <person name="Terry A."/>
            <person name="Vize P.D."/>
            <person name="Warren W.C."/>
            <person name="Wells D."/>
            <person name="Wills A."/>
            <person name="Wilson R.K."/>
            <person name="Zimmerman L.B."/>
            <person name="Zorn A.M."/>
            <person name="Grainger R."/>
            <person name="Grammer T."/>
            <person name="Khokha M.K."/>
            <person name="Richardson P.M."/>
            <person name="Rokhsar D.S."/>
        </authorList>
    </citation>
    <scope>NUCLEOTIDE SEQUENCE [LARGE SCALE GENOMIC DNA]</scope>
    <source>
        <strain evidence="12">Nigerian</strain>
    </source>
</reference>
<feature type="region of interest" description="Disordered" evidence="9">
    <location>
        <begin position="344"/>
        <end position="385"/>
    </location>
</feature>
<evidence type="ECO:0000256" key="2">
    <source>
        <dbReference type="ARBA" id="ARBA00022692"/>
    </source>
</evidence>
<feature type="transmembrane region" description="Helical" evidence="10">
    <location>
        <begin position="137"/>
        <end position="159"/>
    </location>
</feature>
<feature type="transmembrane region" description="Helical" evidence="10">
    <location>
        <begin position="295"/>
        <end position="319"/>
    </location>
</feature>
<proteinExistence type="inferred from homology"/>
<feature type="compositionally biased region" description="Basic and acidic residues" evidence="9">
    <location>
        <begin position="344"/>
        <end position="355"/>
    </location>
</feature>
<comment type="subcellular location">
    <subcellularLocation>
        <location evidence="1">Membrane</location>
        <topology evidence="1">Multi-pass membrane protein</topology>
    </subcellularLocation>
</comment>
<evidence type="ECO:0000313" key="12">
    <source>
        <dbReference type="Ensembl" id="ENSXETP00000058399"/>
    </source>
</evidence>
<feature type="transmembrane region" description="Helical" evidence="10">
    <location>
        <begin position="258"/>
        <end position="283"/>
    </location>
</feature>
<evidence type="ECO:0000256" key="5">
    <source>
        <dbReference type="ARBA" id="ARBA00023136"/>
    </source>
</evidence>
<feature type="transmembrane region" description="Helical" evidence="10">
    <location>
        <begin position="180"/>
        <end position="199"/>
    </location>
</feature>
<feature type="transmembrane region" description="Helical" evidence="10">
    <location>
        <begin position="58"/>
        <end position="88"/>
    </location>
</feature>
<dbReference type="PANTHER" id="PTHR11334:SF65">
    <property type="entry name" value="MAS-RELATED G-PROTEIN COUPLED RECEPTOR MEMBER D"/>
    <property type="match status" value="1"/>
</dbReference>
<comment type="similarity">
    <text evidence="8">Belongs to the G-protein coupled receptor 1 family.</text>
</comment>
<dbReference type="Pfam" id="PF00001">
    <property type="entry name" value="7tm_1"/>
    <property type="match status" value="1"/>
</dbReference>
<feature type="domain" description="G-protein coupled receptors family 1 profile" evidence="11">
    <location>
        <begin position="78"/>
        <end position="316"/>
    </location>
</feature>
<dbReference type="AlphaFoldDB" id="A0A6I8PTW6"/>
<evidence type="ECO:0000256" key="1">
    <source>
        <dbReference type="ARBA" id="ARBA00004141"/>
    </source>
</evidence>
<dbReference type="GO" id="GO:0004930">
    <property type="term" value="F:G protein-coupled receptor activity"/>
    <property type="evidence" value="ECO:0007669"/>
    <property type="project" value="UniProtKB-KW"/>
</dbReference>
<feature type="transmembrane region" description="Helical" evidence="10">
    <location>
        <begin position="95"/>
        <end position="117"/>
    </location>
</feature>
<dbReference type="GeneTree" id="ENSGT01030000234639"/>
<evidence type="ECO:0000259" key="11">
    <source>
        <dbReference type="PROSITE" id="PS50262"/>
    </source>
</evidence>
<keyword evidence="2 8" id="KW-0812">Transmembrane</keyword>
<dbReference type="PRINTS" id="PR02108">
    <property type="entry name" value="MRGPCRFAMILY"/>
</dbReference>
<gene>
    <name evidence="12" type="primary">LOC100492282</name>
</gene>
<dbReference type="PANTHER" id="PTHR11334">
    <property type="entry name" value="MAS-RELATED G-PROTEIN COUPLED RECEPTOR"/>
    <property type="match status" value="1"/>
</dbReference>
<protein>
    <submittedName>
        <fullName evidence="12">Mas-related G-protein coupled receptor member D</fullName>
    </submittedName>
</protein>
<evidence type="ECO:0000256" key="9">
    <source>
        <dbReference type="SAM" id="MobiDB-lite"/>
    </source>
</evidence>
<sequence length="385" mass="43637">MHPITGVWIWKRAKCTFVQHSASEDILRGEDKMASNYTNTTHFNDTNYFGGSHAPDSVIHYTIAAAVAMGLCLIGIVGNIIVFWYLFFRIPRNKYTVYIINLAAADLLLLTFAAILMMVNINTLVGSNPDFEGNAGFYTFLEIIYDLSLYSGMYFLTAISMERCISVLFPLWYNNYRPKTLSVTMCICLWILGCSESLIENLSCTQEDFTNQTPVCTGVEIMTFTLSICICLPLMILSSFTLLIAIKKTFRNRYPPRLYIIIIAAVFIFILSVIPFNFLWFLMYFRLLPSIQDTLGLYFAGILTAALSSTANPYIYFIVGRLWKQKSSQSIHDTLHRAFKAEEDEKEEIKCEKENTSSNSGVTNSTSCDSDRTDNSHNTNTESIV</sequence>
<keyword evidence="7 8" id="KW-0807">Transducer</keyword>
<accession>A0A6I8PTW6</accession>
<dbReference type="Ensembl" id="ENSXETT00000060371">
    <property type="protein sequence ID" value="ENSXETP00000058399"/>
    <property type="gene ID" value="ENSXETG00000046693"/>
</dbReference>
<dbReference type="Gene3D" id="1.20.1070.10">
    <property type="entry name" value="Rhodopsin 7-helix transmembrane proteins"/>
    <property type="match status" value="1"/>
</dbReference>
<dbReference type="InterPro" id="IPR017452">
    <property type="entry name" value="GPCR_Rhodpsn_7TM"/>
</dbReference>
<dbReference type="PROSITE" id="PS50262">
    <property type="entry name" value="G_PROTEIN_RECEP_F1_2"/>
    <property type="match status" value="1"/>
</dbReference>
<evidence type="ECO:0000256" key="6">
    <source>
        <dbReference type="ARBA" id="ARBA00023170"/>
    </source>
</evidence>